<dbReference type="EMBL" id="MLJW01007999">
    <property type="protein sequence ID" value="OIQ64584.1"/>
    <property type="molecule type" value="Genomic_DNA"/>
</dbReference>
<accession>A0A1J5P1V7</accession>
<protein>
    <submittedName>
        <fullName evidence="1">Uncharacterized protein</fullName>
    </submittedName>
</protein>
<proteinExistence type="predicted"/>
<name>A0A1J5P1V7_9ZZZZ</name>
<organism evidence="1">
    <name type="scientific">mine drainage metagenome</name>
    <dbReference type="NCBI Taxonomy" id="410659"/>
    <lineage>
        <taxon>unclassified sequences</taxon>
        <taxon>metagenomes</taxon>
        <taxon>ecological metagenomes</taxon>
    </lineage>
</organism>
<dbReference type="AlphaFoldDB" id="A0A1J5P1V7"/>
<sequence length="54" mass="5971">MIWKVIHQIAIAGIRTEPAPDIGQDEREEASRIQLDLLDILGQALCIRMVDAGS</sequence>
<evidence type="ECO:0000313" key="1">
    <source>
        <dbReference type="EMBL" id="OIQ64584.1"/>
    </source>
</evidence>
<comment type="caution">
    <text evidence="1">The sequence shown here is derived from an EMBL/GenBank/DDBJ whole genome shotgun (WGS) entry which is preliminary data.</text>
</comment>
<gene>
    <name evidence="1" type="ORF">GALL_538650</name>
</gene>
<reference evidence="1" key="1">
    <citation type="submission" date="2016-10" db="EMBL/GenBank/DDBJ databases">
        <title>Sequence of Gallionella enrichment culture.</title>
        <authorList>
            <person name="Poehlein A."/>
            <person name="Muehling M."/>
            <person name="Daniel R."/>
        </authorList>
    </citation>
    <scope>NUCLEOTIDE SEQUENCE</scope>
</reference>